<evidence type="ECO:0000256" key="5">
    <source>
        <dbReference type="ARBA" id="ARBA00022989"/>
    </source>
</evidence>
<keyword evidence="3 8" id="KW-0812">Transmembrane</keyword>
<evidence type="ECO:0000256" key="1">
    <source>
        <dbReference type="ARBA" id="ARBA00004479"/>
    </source>
</evidence>
<dbReference type="Proteomes" id="UP000282613">
    <property type="component" value="Unassembled WGS sequence"/>
</dbReference>
<comment type="subcellular location">
    <subcellularLocation>
        <location evidence="1">Membrane</location>
        <topology evidence="1">Single-pass type I membrane protein</topology>
    </subcellularLocation>
</comment>
<comment type="similarity">
    <text evidence="2">Belongs to the FAM187 family.</text>
</comment>
<dbReference type="GO" id="GO:0016020">
    <property type="term" value="C:membrane"/>
    <property type="evidence" value="ECO:0007669"/>
    <property type="project" value="UniProtKB-SubCell"/>
</dbReference>
<dbReference type="SUPFAM" id="SSF48726">
    <property type="entry name" value="Immunoglobulin"/>
    <property type="match status" value="1"/>
</dbReference>
<evidence type="ECO:0000313" key="11">
    <source>
        <dbReference type="Proteomes" id="UP000282613"/>
    </source>
</evidence>
<gene>
    <name evidence="10" type="ORF">TASK_LOCUS4758</name>
</gene>
<keyword evidence="5 8" id="KW-1133">Transmembrane helix</keyword>
<evidence type="ECO:0000259" key="9">
    <source>
        <dbReference type="PROSITE" id="PS50835"/>
    </source>
</evidence>
<proteinExistence type="inferred from homology"/>
<evidence type="ECO:0000256" key="6">
    <source>
        <dbReference type="ARBA" id="ARBA00023136"/>
    </source>
</evidence>
<sequence>MLINSHVIGYLKTTQEYFTNFRSFLSRVRFRLFAGFGSIPDDILRSESKNALLKELFLGNHTKQQLKLFYTVEKPGRGPQRINSMRTQYTSPRVYVYMDQLILRQTRTKDTGIYTCMYRGRPRIIWAVTVLAAGEEPYRQTIAPIVYLENNETETKASKSVRTLRQKTIIPANIQIYTSWGPWSPCVPCVAQLPPGIPELGFFERGGEGFQMRVGTCYTRMLDSFFPVRPYKLARYATKPLRQFGRSGLPCRSHLIARGVMESGIRALKKRPSELIIRPCYRPCPAPKDSILYSFIPFTRGMVKASALEAADEVPKPSIKRIRIRDGDSFVLSCPLRGTVHSPISWFRLPTSKSETSNLTSTALMAGAFGAFGTPSGWLAFHAEQVNLSTLLTKTRGRVRLDPAYHLIYAEAKSASDAAVDRESGRLPVFRLACVHGDARGSNFKWSDWTGVLTVETIVRWSQLEVITGLSTAVSVLMPAFLSLATVCMAVNCLVDERKAAMRAAAAGRAQRPKI</sequence>
<dbReference type="OrthoDB" id="6251630at2759"/>
<dbReference type="WBParaSite" id="TASK_0000475701-mRNA-1">
    <property type="protein sequence ID" value="TASK_0000475701-mRNA-1"/>
    <property type="gene ID" value="TASK_0000475701"/>
</dbReference>
<reference evidence="12" key="1">
    <citation type="submission" date="2017-02" db="UniProtKB">
        <authorList>
            <consortium name="WormBaseParasite"/>
        </authorList>
    </citation>
    <scope>IDENTIFICATION</scope>
</reference>
<dbReference type="EMBL" id="UYRS01018369">
    <property type="protein sequence ID" value="VDK33945.1"/>
    <property type="molecule type" value="Genomic_DNA"/>
</dbReference>
<dbReference type="AlphaFoldDB" id="A0A0R3W445"/>
<protein>
    <submittedName>
        <fullName evidence="12">Ig-like domain-containing protein</fullName>
    </submittedName>
</protein>
<name>A0A0R3W445_TAEAS</name>
<evidence type="ECO:0000313" key="10">
    <source>
        <dbReference type="EMBL" id="VDK33945.1"/>
    </source>
</evidence>
<feature type="transmembrane region" description="Helical" evidence="8">
    <location>
        <begin position="476"/>
        <end position="495"/>
    </location>
</feature>
<evidence type="ECO:0000256" key="7">
    <source>
        <dbReference type="ARBA" id="ARBA00023180"/>
    </source>
</evidence>
<dbReference type="PANTHER" id="PTHR32178:SF6">
    <property type="entry name" value="IG-LIKE DOMAIN-CONTAINING PROTEIN"/>
    <property type="match status" value="1"/>
</dbReference>
<dbReference type="InterPro" id="IPR007110">
    <property type="entry name" value="Ig-like_dom"/>
</dbReference>
<keyword evidence="7" id="KW-0325">Glycoprotein</keyword>
<evidence type="ECO:0000256" key="8">
    <source>
        <dbReference type="SAM" id="Phobius"/>
    </source>
</evidence>
<keyword evidence="4" id="KW-0732">Signal</keyword>
<evidence type="ECO:0000256" key="3">
    <source>
        <dbReference type="ARBA" id="ARBA00022692"/>
    </source>
</evidence>
<evidence type="ECO:0000256" key="2">
    <source>
        <dbReference type="ARBA" id="ARBA00008727"/>
    </source>
</evidence>
<evidence type="ECO:0000256" key="4">
    <source>
        <dbReference type="ARBA" id="ARBA00022729"/>
    </source>
</evidence>
<evidence type="ECO:0000313" key="12">
    <source>
        <dbReference type="WBParaSite" id="TASK_0000475701-mRNA-1"/>
    </source>
</evidence>
<feature type="domain" description="Ig-like" evidence="9">
    <location>
        <begin position="317"/>
        <end position="348"/>
    </location>
</feature>
<dbReference type="InterPro" id="IPR039311">
    <property type="entry name" value="FAM187A/B"/>
</dbReference>
<dbReference type="PROSITE" id="PS50835">
    <property type="entry name" value="IG_LIKE"/>
    <property type="match status" value="1"/>
</dbReference>
<dbReference type="PANTHER" id="PTHR32178">
    <property type="entry name" value="FAM187"/>
    <property type="match status" value="1"/>
</dbReference>
<dbReference type="InterPro" id="IPR036179">
    <property type="entry name" value="Ig-like_dom_sf"/>
</dbReference>
<accession>A0A0R3W445</accession>
<keyword evidence="11" id="KW-1185">Reference proteome</keyword>
<reference evidence="10 11" key="2">
    <citation type="submission" date="2018-11" db="EMBL/GenBank/DDBJ databases">
        <authorList>
            <consortium name="Pathogen Informatics"/>
        </authorList>
    </citation>
    <scope>NUCLEOTIDE SEQUENCE [LARGE SCALE GENOMIC DNA]</scope>
</reference>
<keyword evidence="6 8" id="KW-0472">Membrane</keyword>
<organism evidence="12">
    <name type="scientific">Taenia asiatica</name>
    <name type="common">Asian tapeworm</name>
    <dbReference type="NCBI Taxonomy" id="60517"/>
    <lineage>
        <taxon>Eukaryota</taxon>
        <taxon>Metazoa</taxon>
        <taxon>Spiralia</taxon>
        <taxon>Lophotrochozoa</taxon>
        <taxon>Platyhelminthes</taxon>
        <taxon>Cestoda</taxon>
        <taxon>Eucestoda</taxon>
        <taxon>Cyclophyllidea</taxon>
        <taxon>Taeniidae</taxon>
        <taxon>Taenia</taxon>
    </lineage>
</organism>